<evidence type="ECO:0000313" key="2">
    <source>
        <dbReference type="EMBL" id="OGY20776.1"/>
    </source>
</evidence>
<dbReference type="STRING" id="1797593.A3A65_01215"/>
<dbReference type="Proteomes" id="UP000176723">
    <property type="component" value="Unassembled WGS sequence"/>
</dbReference>
<dbReference type="Pfam" id="PF00293">
    <property type="entry name" value="NUDIX"/>
    <property type="match status" value="1"/>
</dbReference>
<organism evidence="2 3">
    <name type="scientific">Candidatus Chisholmbacteria bacterium RIFCSPLOWO2_01_FULL_49_14</name>
    <dbReference type="NCBI Taxonomy" id="1797593"/>
    <lineage>
        <taxon>Bacteria</taxon>
        <taxon>Candidatus Chisholmiibacteriota</taxon>
    </lineage>
</organism>
<gene>
    <name evidence="2" type="ORF">A3A65_01215</name>
</gene>
<dbReference type="GO" id="GO:0003824">
    <property type="term" value="F:catalytic activity"/>
    <property type="evidence" value="ECO:0007669"/>
    <property type="project" value="UniProtKB-ARBA"/>
</dbReference>
<proteinExistence type="predicted"/>
<dbReference type="Gene3D" id="3.90.79.10">
    <property type="entry name" value="Nucleoside Triphosphate Pyrophosphohydrolase"/>
    <property type="match status" value="1"/>
</dbReference>
<feature type="domain" description="Nudix hydrolase" evidence="1">
    <location>
        <begin position="35"/>
        <end position="164"/>
    </location>
</feature>
<dbReference type="PANTHER" id="PTHR10885:SF0">
    <property type="entry name" value="ISOPENTENYL-DIPHOSPHATE DELTA-ISOMERASE"/>
    <property type="match status" value="1"/>
</dbReference>
<protein>
    <recommendedName>
        <fullName evidence="1">Nudix hydrolase domain-containing protein</fullName>
    </recommendedName>
</protein>
<sequence length="176" mass="20326">MHTTDPRNELFDLVDDQDRVIGTVKRREANRNPKLIHRAVAILVYNPKRQLFLQKRSRTKDTYPGYWTISASGHVPSGKTYRQAAAMELTEELGIKKVPPLKLLGKKLIRYPNETEFETFFKAVYAGQVSLNKEEIEEGRWFTLNRRFFQTTLNTLKISPELKVIVENFLTNAAGS</sequence>
<accession>A0A1G1VZD4</accession>
<dbReference type="InterPro" id="IPR015797">
    <property type="entry name" value="NUDIX_hydrolase-like_dom_sf"/>
</dbReference>
<dbReference type="AlphaFoldDB" id="A0A1G1VZD4"/>
<dbReference type="SUPFAM" id="SSF55811">
    <property type="entry name" value="Nudix"/>
    <property type="match status" value="1"/>
</dbReference>
<dbReference type="PROSITE" id="PS51462">
    <property type="entry name" value="NUDIX"/>
    <property type="match status" value="1"/>
</dbReference>
<name>A0A1G1VZD4_9BACT</name>
<evidence type="ECO:0000313" key="3">
    <source>
        <dbReference type="Proteomes" id="UP000176723"/>
    </source>
</evidence>
<dbReference type="PANTHER" id="PTHR10885">
    <property type="entry name" value="ISOPENTENYL-DIPHOSPHATE DELTA-ISOMERASE"/>
    <property type="match status" value="1"/>
</dbReference>
<dbReference type="CDD" id="cd04692">
    <property type="entry name" value="NUDIX_Hydrolase"/>
    <property type="match status" value="1"/>
</dbReference>
<reference evidence="2 3" key="1">
    <citation type="journal article" date="2016" name="Nat. Commun.">
        <title>Thousands of microbial genomes shed light on interconnected biogeochemical processes in an aquifer system.</title>
        <authorList>
            <person name="Anantharaman K."/>
            <person name="Brown C.T."/>
            <person name="Hug L.A."/>
            <person name="Sharon I."/>
            <person name="Castelle C.J."/>
            <person name="Probst A.J."/>
            <person name="Thomas B.C."/>
            <person name="Singh A."/>
            <person name="Wilkins M.J."/>
            <person name="Karaoz U."/>
            <person name="Brodie E.L."/>
            <person name="Williams K.H."/>
            <person name="Hubbard S.S."/>
            <person name="Banfield J.F."/>
        </authorList>
    </citation>
    <scope>NUCLEOTIDE SEQUENCE [LARGE SCALE GENOMIC DNA]</scope>
</reference>
<dbReference type="InterPro" id="IPR000086">
    <property type="entry name" value="NUDIX_hydrolase_dom"/>
</dbReference>
<dbReference type="EMBL" id="MHCL01000023">
    <property type="protein sequence ID" value="OGY20776.1"/>
    <property type="molecule type" value="Genomic_DNA"/>
</dbReference>
<evidence type="ECO:0000259" key="1">
    <source>
        <dbReference type="PROSITE" id="PS51462"/>
    </source>
</evidence>
<comment type="caution">
    <text evidence="2">The sequence shown here is derived from an EMBL/GenBank/DDBJ whole genome shotgun (WGS) entry which is preliminary data.</text>
</comment>